<dbReference type="GO" id="GO:0070681">
    <property type="term" value="P:glutaminyl-tRNAGln biosynthesis via transamidation"/>
    <property type="evidence" value="ECO:0007669"/>
    <property type="project" value="UniProtKB-UniRule"/>
</dbReference>
<proteinExistence type="inferred from homology"/>
<comment type="function">
    <text evidence="8">Allows the formation of correctly charged Gln-tRNA(Gln) through the transamidation of misacylated Glu-tRNA(Gln) in the mitochondria. The reaction takes place in the presence of glutamine and ATP through an activated gamma-phospho-Glu-tRNA(Gln). Required for proper protein synthesis within the mitochondrion.</text>
</comment>
<comment type="subunit">
    <text evidence="8">Subunit of the heterotrimeric GatFAB amidotransferase (AdT) complex, composed of A, B and F subunits.</text>
</comment>
<dbReference type="Proteomes" id="UP000019375">
    <property type="component" value="Unassembled WGS sequence"/>
</dbReference>
<organism evidence="9 10">
    <name type="scientific">Zygosaccharomyces bailii (strain CLIB 213 / ATCC 58445 / CBS 680 / BCRC 21525 / NBRC 1098 / NCYC 1416 / NRRL Y-2227)</name>
    <dbReference type="NCBI Taxonomy" id="1333698"/>
    <lineage>
        <taxon>Eukaryota</taxon>
        <taxon>Fungi</taxon>
        <taxon>Dikarya</taxon>
        <taxon>Ascomycota</taxon>
        <taxon>Saccharomycotina</taxon>
        <taxon>Saccharomycetes</taxon>
        <taxon>Saccharomycetales</taxon>
        <taxon>Saccharomycetaceae</taxon>
        <taxon>Zygosaccharomyces</taxon>
    </lineage>
</organism>
<evidence type="ECO:0000256" key="8">
    <source>
        <dbReference type="HAMAP-Rule" id="MF_03151"/>
    </source>
</evidence>
<keyword evidence="7 8" id="KW-0472">Membrane</keyword>
<evidence type="ECO:0000256" key="5">
    <source>
        <dbReference type="ARBA" id="ARBA00022917"/>
    </source>
</evidence>
<dbReference type="InterPro" id="IPR027499">
    <property type="entry name" value="GatF"/>
</dbReference>
<keyword evidence="6 8" id="KW-0496">Mitochondrion</keyword>
<evidence type="ECO:0000256" key="2">
    <source>
        <dbReference type="ARBA" id="ARBA00022741"/>
    </source>
</evidence>
<comment type="subcellular location">
    <subcellularLocation>
        <location evidence="8">Mitochondrion inner membrane</location>
        <topology evidence="8">Peripheral membrane protein</topology>
        <orientation evidence="8">Matrix side</orientation>
    </subcellularLocation>
</comment>
<name>A0A8J2X7U6_ZYGB2</name>
<reference evidence="10" key="1">
    <citation type="journal article" date="2013" name="Genome Announc.">
        <title>Genome sequence of the food spoilage yeast Zygosaccharomyces bailii CLIB 213(T).</title>
        <authorList>
            <person name="Galeote V."/>
            <person name="Bigey F."/>
            <person name="Devillers H."/>
            <person name="Neuveglise C."/>
            <person name="Dequin S."/>
        </authorList>
    </citation>
    <scope>NUCLEOTIDE SEQUENCE [LARGE SCALE GENOMIC DNA]</scope>
    <source>
        <strain evidence="10">CLIB 213 / ATCC 58445 / CBS 680 / CCRC 21525 / NBRC 1098 / NCYC 1416 / NRRL Y-2227</strain>
    </source>
</reference>
<evidence type="ECO:0000313" key="9">
    <source>
        <dbReference type="EMBL" id="CDF88881.1"/>
    </source>
</evidence>
<protein>
    <recommendedName>
        <fullName evidence="8">Glutamyl-tRNA(Gln) amidotransferase subunit F, mitochondrial</fullName>
        <shortName evidence="8">Glu-AdT subunit F</shortName>
        <ecNumber evidence="8">6.3.5.-</ecNumber>
    </recommendedName>
</protein>
<dbReference type="EC" id="6.3.5.-" evidence="8"/>
<dbReference type="GO" id="GO:0030956">
    <property type="term" value="C:glutamyl-tRNA(Gln) amidotransferase complex"/>
    <property type="evidence" value="ECO:0007669"/>
    <property type="project" value="UniProtKB-UniRule"/>
</dbReference>
<dbReference type="CDD" id="cd21422">
    <property type="entry name" value="GatF"/>
    <property type="match status" value="1"/>
</dbReference>
<comment type="similarity">
    <text evidence="8">Belongs to the GatF family.</text>
</comment>
<keyword evidence="3 8" id="KW-0999">Mitochondrion inner membrane</keyword>
<evidence type="ECO:0000256" key="6">
    <source>
        <dbReference type="ARBA" id="ARBA00023128"/>
    </source>
</evidence>
<dbReference type="Pfam" id="PF20977">
    <property type="entry name" value="GatF"/>
    <property type="match status" value="1"/>
</dbReference>
<comment type="catalytic activity">
    <reaction evidence="8">
        <text>L-glutamyl-tRNA(Gln) + L-glutamine + ATP + H2O = L-glutaminyl-tRNA(Gln) + L-glutamate + ADP + phosphate + H(+)</text>
        <dbReference type="Rhea" id="RHEA:17521"/>
        <dbReference type="Rhea" id="RHEA-COMP:9681"/>
        <dbReference type="Rhea" id="RHEA-COMP:9684"/>
        <dbReference type="ChEBI" id="CHEBI:15377"/>
        <dbReference type="ChEBI" id="CHEBI:15378"/>
        <dbReference type="ChEBI" id="CHEBI:29985"/>
        <dbReference type="ChEBI" id="CHEBI:30616"/>
        <dbReference type="ChEBI" id="CHEBI:43474"/>
        <dbReference type="ChEBI" id="CHEBI:58359"/>
        <dbReference type="ChEBI" id="CHEBI:78520"/>
        <dbReference type="ChEBI" id="CHEBI:78521"/>
        <dbReference type="ChEBI" id="CHEBI:456216"/>
    </reaction>
</comment>
<keyword evidence="10" id="KW-1185">Reference proteome</keyword>
<evidence type="ECO:0000256" key="7">
    <source>
        <dbReference type="ARBA" id="ARBA00023136"/>
    </source>
</evidence>
<keyword evidence="1 8" id="KW-0436">Ligase</keyword>
<dbReference type="OrthoDB" id="4053592at2759"/>
<keyword evidence="5 8" id="KW-0648">Protein biosynthesis</keyword>
<evidence type="ECO:0000256" key="1">
    <source>
        <dbReference type="ARBA" id="ARBA00022598"/>
    </source>
</evidence>
<dbReference type="HAMAP" id="MF_03151">
    <property type="entry name" value="GatF"/>
    <property type="match status" value="1"/>
</dbReference>
<evidence type="ECO:0000313" key="10">
    <source>
        <dbReference type="Proteomes" id="UP000019375"/>
    </source>
</evidence>
<evidence type="ECO:0000256" key="3">
    <source>
        <dbReference type="ARBA" id="ARBA00022792"/>
    </source>
</evidence>
<evidence type="ECO:0000256" key="4">
    <source>
        <dbReference type="ARBA" id="ARBA00022840"/>
    </source>
</evidence>
<accession>A0A8J2X7U6</accession>
<keyword evidence="4 8" id="KW-0067">ATP-binding</keyword>
<sequence>MSHKCVLLGRNIFRSYSSKPLIGPRFTSLNEIKAYIFKDSLSANDYLTNSESQRDQLQIPSKQAVVKLCRLSGLPSEDADIERIQRNLSKQISFIDILHNTQLNEEVDENYARLVPRHNSALSYEEFMRRIAENKEMQRVAEQEESWDSTSAAALEKDHYFVIREDILENKN</sequence>
<keyword evidence="2 8" id="KW-0547">Nucleotide-binding</keyword>
<dbReference type="GO" id="GO:0050567">
    <property type="term" value="F:glutaminyl-tRNA synthase (glutamine-hydrolyzing) activity"/>
    <property type="evidence" value="ECO:0007669"/>
    <property type="project" value="UniProtKB-UniRule"/>
</dbReference>
<dbReference type="AlphaFoldDB" id="A0A8J2X7U6"/>
<dbReference type="GO" id="GO:0032543">
    <property type="term" value="P:mitochondrial translation"/>
    <property type="evidence" value="ECO:0007669"/>
    <property type="project" value="UniProtKB-UniRule"/>
</dbReference>
<dbReference type="GO" id="GO:0005743">
    <property type="term" value="C:mitochondrial inner membrane"/>
    <property type="evidence" value="ECO:0007669"/>
    <property type="project" value="UniProtKB-SubCell"/>
</dbReference>
<dbReference type="GO" id="GO:0005524">
    <property type="term" value="F:ATP binding"/>
    <property type="evidence" value="ECO:0007669"/>
    <property type="project" value="UniProtKB-KW"/>
</dbReference>
<gene>
    <name evidence="8" type="primary">GTF1</name>
    <name evidence="9" type="ORF">BN860_04060g</name>
</gene>
<dbReference type="EMBL" id="HG316456">
    <property type="protein sequence ID" value="CDF88881.1"/>
    <property type="molecule type" value="Genomic_DNA"/>
</dbReference>